<comment type="caution">
    <text evidence="2">The sequence shown here is derived from an EMBL/GenBank/DDBJ whole genome shotgun (WGS) entry which is preliminary data.</text>
</comment>
<dbReference type="GO" id="GO:0042797">
    <property type="term" value="P:tRNA transcription by RNA polymerase III"/>
    <property type="evidence" value="ECO:0007669"/>
    <property type="project" value="TreeGrafter"/>
</dbReference>
<accession>A0AAV8TDR7</accession>
<dbReference type="AlphaFoldDB" id="A0AAV8TDR7"/>
<dbReference type="GO" id="GO:0005666">
    <property type="term" value="C:RNA polymerase III complex"/>
    <property type="evidence" value="ECO:0007669"/>
    <property type="project" value="TreeGrafter"/>
</dbReference>
<dbReference type="Pfam" id="PF04801">
    <property type="entry name" value="RPC5"/>
    <property type="match status" value="1"/>
</dbReference>
<organism evidence="2 3">
    <name type="scientific">Erythroxylum novogranatense</name>
    <dbReference type="NCBI Taxonomy" id="1862640"/>
    <lineage>
        <taxon>Eukaryota</taxon>
        <taxon>Viridiplantae</taxon>
        <taxon>Streptophyta</taxon>
        <taxon>Embryophyta</taxon>
        <taxon>Tracheophyta</taxon>
        <taxon>Spermatophyta</taxon>
        <taxon>Magnoliopsida</taxon>
        <taxon>eudicotyledons</taxon>
        <taxon>Gunneridae</taxon>
        <taxon>Pentapetalae</taxon>
        <taxon>rosids</taxon>
        <taxon>fabids</taxon>
        <taxon>Malpighiales</taxon>
        <taxon>Erythroxylaceae</taxon>
        <taxon>Erythroxylum</taxon>
    </lineage>
</organism>
<dbReference type="Proteomes" id="UP001159364">
    <property type="component" value="Linkage Group LG05"/>
</dbReference>
<evidence type="ECO:0000313" key="3">
    <source>
        <dbReference type="Proteomes" id="UP001159364"/>
    </source>
</evidence>
<evidence type="ECO:0000313" key="2">
    <source>
        <dbReference type="EMBL" id="KAJ8764454.1"/>
    </source>
</evidence>
<keyword evidence="3" id="KW-1185">Reference proteome</keyword>
<feature type="region of interest" description="Disordered" evidence="1">
    <location>
        <begin position="252"/>
        <end position="275"/>
    </location>
</feature>
<evidence type="ECO:0008006" key="4">
    <source>
        <dbReference type="Google" id="ProtNLM"/>
    </source>
</evidence>
<protein>
    <recommendedName>
        <fullName evidence="4">DNA-directed RNA polymerase III subunit RPC5</fullName>
    </recommendedName>
</protein>
<feature type="compositionally biased region" description="Basic and acidic residues" evidence="1">
    <location>
        <begin position="48"/>
        <end position="65"/>
    </location>
</feature>
<dbReference type="PANTHER" id="PTHR12069">
    <property type="entry name" value="DNA-DIRECTED RNA POLYMERASES III 80 KDA POLYPEPTIDE RNA POLYMERASE III SUBUNIT 5"/>
    <property type="match status" value="1"/>
</dbReference>
<feature type="compositionally biased region" description="Pro residues" evidence="1">
    <location>
        <begin position="31"/>
        <end position="46"/>
    </location>
</feature>
<proteinExistence type="predicted"/>
<feature type="region of interest" description="Disordered" evidence="1">
    <location>
        <begin position="1"/>
        <end position="65"/>
    </location>
</feature>
<name>A0AAV8TDR7_9ROSI</name>
<evidence type="ECO:0000256" key="1">
    <source>
        <dbReference type="SAM" id="MobiDB-lite"/>
    </source>
</evidence>
<gene>
    <name evidence="2" type="ORF">K2173_006194</name>
</gene>
<reference evidence="2 3" key="1">
    <citation type="submission" date="2021-09" db="EMBL/GenBank/DDBJ databases">
        <title>Genomic insights and catalytic innovation underlie evolution of tropane alkaloids biosynthesis.</title>
        <authorList>
            <person name="Wang Y.-J."/>
            <person name="Tian T."/>
            <person name="Huang J.-P."/>
            <person name="Huang S.-X."/>
        </authorList>
    </citation>
    <scope>NUCLEOTIDE SEQUENCE [LARGE SCALE GENOMIC DNA]</scope>
    <source>
        <strain evidence="2">KIB-2018</strain>
        <tissue evidence="2">Leaf</tissue>
    </source>
</reference>
<dbReference type="InterPro" id="IPR006886">
    <property type="entry name" value="RNA_pol_III_Rpc5"/>
</dbReference>
<dbReference type="PANTHER" id="PTHR12069:SF0">
    <property type="entry name" value="DNA-DIRECTED RNA POLYMERASE III SUBUNIT RPC5"/>
    <property type="match status" value="1"/>
</dbReference>
<sequence length="694" mass="77612">MDLDDLDGPSQVPSRVTRFAPKSSRLKPQPQLQPKPEPKPSVPPPKTETGEQKIFNTREDEAKVVGKAKTETVASNGSVKLETEAAMSSNHDDAMEIDKDEKVIEEEEEDMIVREIDVFFTPSVDKNTQLYVMQYPLRPCWRPYDLDGRCQEVRVKPATVEVEVDLAIDDSTNWDSGIASKLDMTKQTLSTTWQPPRCTGYAVGVLIGNRLYLNPIHTVVQLRPSMDHLKPSDSKKKGNFISDGEAAVKVEDSGEGKAVSLSKKQNKHTESATEQKSDAECWIPLKFHSSKSEFSTRYLQRMVAQESCQIEFAMNPYDYMSSLCPGASDVTTKTKGPSRRFLLSLPLEERFKRLLSEGPPVQRFDALKHFAPDDTIQDVLAILTNHGRLVQGLWTPKSSLLFPNQHGMVTAARDYVLLLFSKNLIVDCSTLDVSTKFRGEMKKFLNSFAVEVSTKEWKFKEKPDTPFLKLYPEILKEQTKSWEETEKILNALKNSEKTGPGKKNVMTMPTVVHNQVRLLHPEKNIIKGTSGVFKKKSITGETREALLKALPKVFQNHKVCSFELICQGLRDLAIAQSTLPKADPRMTIAAASGADAPPEELKEVISEVATFVHGSYVLKSSSDHPEYDSLRKVVIDLLLARGPDAKIKKADILEAAKLALRRDVANNEYNKVMTDICVSKGSFWVLKSGDGKPC</sequence>
<dbReference type="EMBL" id="JAIWQS010000005">
    <property type="protein sequence ID" value="KAJ8764454.1"/>
    <property type="molecule type" value="Genomic_DNA"/>
</dbReference>